<proteinExistence type="predicted"/>
<dbReference type="Proteomes" id="UP000428333">
    <property type="component" value="Linkage Group LG09"/>
</dbReference>
<gene>
    <name evidence="2" type="ORF">C3L33_15370</name>
</gene>
<sequence>MKNWIAKVKVLEKWSPRSTQHSPVKYQKLILADAEGNRVQAMIYNDNIKKLEDTLQVYNTYLISNATVKFTMQTVKFTAIKYRTVDADFDWQWTIDASMKYATENDQNVVAIFPKLAIENEYQIQLKRREYPSHGVKVLAYNINSIKPALNEDNSKKDQPTNTEKAS</sequence>
<organism evidence="2 3">
    <name type="scientific">Rhododendron williamsianum</name>
    <dbReference type="NCBI Taxonomy" id="262921"/>
    <lineage>
        <taxon>Eukaryota</taxon>
        <taxon>Viridiplantae</taxon>
        <taxon>Streptophyta</taxon>
        <taxon>Embryophyta</taxon>
        <taxon>Tracheophyta</taxon>
        <taxon>Spermatophyta</taxon>
        <taxon>Magnoliopsida</taxon>
        <taxon>eudicotyledons</taxon>
        <taxon>Gunneridae</taxon>
        <taxon>Pentapetalae</taxon>
        <taxon>asterids</taxon>
        <taxon>Ericales</taxon>
        <taxon>Ericaceae</taxon>
        <taxon>Ericoideae</taxon>
        <taxon>Rhodoreae</taxon>
        <taxon>Rhododendron</taxon>
    </lineage>
</organism>
<name>A0A6A4L3N4_9ERIC</name>
<feature type="domain" description="Replication protein A 70 kDa DNA-binding subunit B/D first OB fold" evidence="1">
    <location>
        <begin position="2"/>
        <end position="83"/>
    </location>
</feature>
<evidence type="ECO:0000313" key="2">
    <source>
        <dbReference type="EMBL" id="KAE9452740.1"/>
    </source>
</evidence>
<evidence type="ECO:0000259" key="1">
    <source>
        <dbReference type="Pfam" id="PF02721"/>
    </source>
</evidence>
<comment type="caution">
    <text evidence="2">The sequence shown here is derived from an EMBL/GenBank/DDBJ whole genome shotgun (WGS) entry which is preliminary data.</text>
</comment>
<reference evidence="2 3" key="1">
    <citation type="journal article" date="2019" name="Genome Biol. Evol.">
        <title>The Rhododendron genome and chromosomal organization provide insight into shared whole-genome duplications across the heath family (Ericaceae).</title>
        <authorList>
            <person name="Soza V.L."/>
            <person name="Lindsley D."/>
            <person name="Waalkes A."/>
            <person name="Ramage E."/>
            <person name="Patwardhan R.P."/>
            <person name="Burton J.N."/>
            <person name="Adey A."/>
            <person name="Kumar A."/>
            <person name="Qiu R."/>
            <person name="Shendure J."/>
            <person name="Hall B."/>
        </authorList>
    </citation>
    <scope>NUCLEOTIDE SEQUENCE [LARGE SCALE GENOMIC DNA]</scope>
    <source>
        <strain evidence="2">RSF 1966-606</strain>
    </source>
</reference>
<dbReference type="InterPro" id="IPR012340">
    <property type="entry name" value="NA-bd_OB-fold"/>
</dbReference>
<dbReference type="SUPFAM" id="SSF50249">
    <property type="entry name" value="Nucleic acid-binding proteins"/>
    <property type="match status" value="1"/>
</dbReference>
<dbReference type="InterPro" id="IPR003871">
    <property type="entry name" value="RFA1B/D_OB_1st"/>
</dbReference>
<dbReference type="OrthoDB" id="1725660at2759"/>
<dbReference type="Gene3D" id="2.40.50.140">
    <property type="entry name" value="Nucleic acid-binding proteins"/>
    <property type="match status" value="1"/>
</dbReference>
<feature type="non-terminal residue" evidence="2">
    <location>
        <position position="1"/>
    </location>
</feature>
<keyword evidence="3" id="KW-1185">Reference proteome</keyword>
<protein>
    <recommendedName>
        <fullName evidence="1">Replication protein A 70 kDa DNA-binding subunit B/D first OB fold domain-containing protein</fullName>
    </recommendedName>
</protein>
<dbReference type="EMBL" id="QEFC01002354">
    <property type="protein sequence ID" value="KAE9452740.1"/>
    <property type="molecule type" value="Genomic_DNA"/>
</dbReference>
<evidence type="ECO:0000313" key="3">
    <source>
        <dbReference type="Proteomes" id="UP000428333"/>
    </source>
</evidence>
<dbReference type="Pfam" id="PF02721">
    <property type="entry name" value="DUF223"/>
    <property type="match status" value="1"/>
</dbReference>
<accession>A0A6A4L3N4</accession>
<dbReference type="AlphaFoldDB" id="A0A6A4L3N4"/>